<proteinExistence type="predicted"/>
<dbReference type="Proteomes" id="UP001154400">
    <property type="component" value="Chromosome"/>
</dbReference>
<name>A0A3S5Y458_RHOH1</name>
<dbReference type="KEGG" id="req:REQ_12200"/>
<sequence length="164" mass="18446">MDLEAIAEISRLKYRYVRALDTKSWADFAETLMPDVTATYAEHLRFDSRDAFVSFLQDTLGPHVITEHHCGHPEIDVHGDTATGIWYLSDTVVVPGDQMVMHGAAFYQDRYTRDSAGRWKIAATTYERTYESVYSLVDVPSFRLTSNRWALIGSPQPGVSGVAP</sequence>
<dbReference type="SUPFAM" id="SSF54427">
    <property type="entry name" value="NTF2-like"/>
    <property type="match status" value="1"/>
</dbReference>
<accession>A0A3S5Y458</accession>
<dbReference type="InterPro" id="IPR032710">
    <property type="entry name" value="NTF2-like_dom_sf"/>
</dbReference>
<dbReference type="InterPro" id="IPR037401">
    <property type="entry name" value="SnoaL-like"/>
</dbReference>
<evidence type="ECO:0000259" key="1">
    <source>
        <dbReference type="Pfam" id="PF13577"/>
    </source>
</evidence>
<reference evidence="2" key="1">
    <citation type="journal article" date="2010" name="PLoS Genet.">
        <title>The genome of a pathogenic rhodococcus: cooptive virulence underpinned by key gene acquisitions.</title>
        <authorList>
            <person name="Letek M."/>
            <person name="Gonzalez P."/>
            <person name="Macarthur I."/>
            <person name="Rodriguez H."/>
            <person name="Freeman T.C."/>
            <person name="Valero-Rello A."/>
            <person name="Blanco M."/>
            <person name="Buckley T."/>
            <person name="Cherevach I."/>
            <person name="Fahey R."/>
            <person name="Hapeshi A."/>
            <person name="Holdstock J."/>
            <person name="Leadon D."/>
            <person name="Navas J."/>
            <person name="Ocampo A."/>
            <person name="Quail M.A."/>
            <person name="Sanders M."/>
            <person name="Scortti M.M."/>
            <person name="Prescott J.F."/>
            <person name="Fogarty U."/>
            <person name="Meijer W.G."/>
            <person name="Parkhill J."/>
            <person name="Bentley S.D."/>
            <person name="Vazquez-Boland J.A."/>
        </authorList>
    </citation>
    <scope>NUCLEOTIDE SEQUENCE [LARGE SCALE GENOMIC DNA]</scope>
    <source>
        <strain evidence="2 3">103S</strain>
    </source>
</reference>
<dbReference type="Pfam" id="PF13577">
    <property type="entry name" value="SnoaL_4"/>
    <property type="match status" value="1"/>
</dbReference>
<protein>
    <recommendedName>
        <fullName evidence="1">SnoaL-like domain-containing protein</fullName>
    </recommendedName>
</protein>
<dbReference type="Gene3D" id="3.10.450.50">
    <property type="match status" value="1"/>
</dbReference>
<gene>
    <name evidence="2" type="ordered locus">REQ_12200</name>
</gene>
<dbReference type="EMBL" id="FN563149">
    <property type="protein sequence ID" value="CBH47317.1"/>
    <property type="molecule type" value="Genomic_DNA"/>
</dbReference>
<evidence type="ECO:0000313" key="3">
    <source>
        <dbReference type="Proteomes" id="UP000006892"/>
    </source>
</evidence>
<dbReference type="GeneID" id="57576905"/>
<organism evidence="2">
    <name type="scientific">Rhodococcus hoagii (strain 103S)</name>
    <name type="common">Rhodococcus equi</name>
    <dbReference type="NCBI Taxonomy" id="685727"/>
    <lineage>
        <taxon>Bacteria</taxon>
        <taxon>Bacillati</taxon>
        <taxon>Actinomycetota</taxon>
        <taxon>Actinomycetes</taxon>
        <taxon>Mycobacteriales</taxon>
        <taxon>Nocardiaceae</taxon>
        <taxon>Prescottella</taxon>
    </lineage>
</organism>
<dbReference type="AlphaFoldDB" id="A0A3S5Y458"/>
<feature type="domain" description="SnoaL-like" evidence="1">
    <location>
        <begin position="2"/>
        <end position="124"/>
    </location>
</feature>
<evidence type="ECO:0000313" key="2">
    <source>
        <dbReference type="EMBL" id="CBH47317.1"/>
    </source>
</evidence>
<dbReference type="RefSeq" id="WP_005514743.1">
    <property type="nucleotide sequence ID" value="NC_014659.1"/>
</dbReference>